<dbReference type="SUPFAM" id="SSF55729">
    <property type="entry name" value="Acyl-CoA N-acyltransferases (Nat)"/>
    <property type="match status" value="1"/>
</dbReference>
<dbReference type="InterPro" id="IPR016181">
    <property type="entry name" value="Acyl_CoA_acyltransferase"/>
</dbReference>
<accession>A0A7Z0GPQ6</accession>
<keyword evidence="5" id="KW-1185">Reference proteome</keyword>
<feature type="domain" description="N-acetyltransferase" evidence="3">
    <location>
        <begin position="8"/>
        <end position="148"/>
    </location>
</feature>
<dbReference type="PANTHER" id="PTHR43877">
    <property type="entry name" value="AMINOALKYLPHOSPHONATE N-ACETYLTRANSFERASE-RELATED-RELATED"/>
    <property type="match status" value="1"/>
</dbReference>
<evidence type="ECO:0000259" key="3">
    <source>
        <dbReference type="PROSITE" id="PS51186"/>
    </source>
</evidence>
<dbReference type="GO" id="GO:0016747">
    <property type="term" value="F:acyltransferase activity, transferring groups other than amino-acyl groups"/>
    <property type="evidence" value="ECO:0007669"/>
    <property type="project" value="InterPro"/>
</dbReference>
<dbReference type="NCBIfam" id="NF002959">
    <property type="entry name" value="PRK03624.1"/>
    <property type="match status" value="1"/>
</dbReference>
<evidence type="ECO:0000313" key="5">
    <source>
        <dbReference type="Proteomes" id="UP000535437"/>
    </source>
</evidence>
<dbReference type="RefSeq" id="WP_343047538.1">
    <property type="nucleotide sequence ID" value="NZ_BAAALL010000001.1"/>
</dbReference>
<evidence type="ECO:0000256" key="2">
    <source>
        <dbReference type="ARBA" id="ARBA00023315"/>
    </source>
</evidence>
<sequence>MSGDTAAQQIVVLPRDLVPTAAALWHEAGLTRPWNDPEADCLRALDGEESTVLCLRPGGESSSPEELLGTVMVGHDGHRGWIYYLAVPVTLRGQGIGERLVRAAETWLQERGIPKLMLMVRRENTTVREFYDRLGYSEQEVVTLGRFL</sequence>
<reference evidence="4 5" key="1">
    <citation type="submission" date="2020-07" db="EMBL/GenBank/DDBJ databases">
        <title>Sequencing the genomes of 1000 actinobacteria strains.</title>
        <authorList>
            <person name="Klenk H.-P."/>
        </authorList>
    </citation>
    <scope>NUCLEOTIDE SEQUENCE [LARGE SCALE GENOMIC DNA]</scope>
    <source>
        <strain evidence="4 5">DSM 15475</strain>
    </source>
</reference>
<comment type="caution">
    <text evidence="4">The sequence shown here is derived from an EMBL/GenBank/DDBJ whole genome shotgun (WGS) entry which is preliminary data.</text>
</comment>
<name>A0A7Z0GPQ6_9MICC</name>
<evidence type="ECO:0000256" key="1">
    <source>
        <dbReference type="ARBA" id="ARBA00022679"/>
    </source>
</evidence>
<proteinExistence type="predicted"/>
<dbReference type="InterPro" id="IPR000182">
    <property type="entry name" value="GNAT_dom"/>
</dbReference>
<dbReference type="Proteomes" id="UP000535437">
    <property type="component" value="Unassembled WGS sequence"/>
</dbReference>
<dbReference type="PROSITE" id="PS51186">
    <property type="entry name" value="GNAT"/>
    <property type="match status" value="1"/>
</dbReference>
<organism evidence="4 5">
    <name type="scientific">Nesterenkonia xinjiangensis</name>
    <dbReference type="NCBI Taxonomy" id="225327"/>
    <lineage>
        <taxon>Bacteria</taxon>
        <taxon>Bacillati</taxon>
        <taxon>Actinomycetota</taxon>
        <taxon>Actinomycetes</taxon>
        <taxon>Micrococcales</taxon>
        <taxon>Micrococcaceae</taxon>
        <taxon>Nesterenkonia</taxon>
    </lineage>
</organism>
<gene>
    <name evidence="4" type="ORF">HNR09_002432</name>
</gene>
<dbReference type="EMBL" id="JACCFY010000001">
    <property type="protein sequence ID" value="NYJ79021.1"/>
    <property type="molecule type" value="Genomic_DNA"/>
</dbReference>
<dbReference type="CDD" id="cd04301">
    <property type="entry name" value="NAT_SF"/>
    <property type="match status" value="1"/>
</dbReference>
<dbReference type="Gene3D" id="3.40.630.30">
    <property type="match status" value="1"/>
</dbReference>
<dbReference type="Pfam" id="PF00583">
    <property type="entry name" value="Acetyltransf_1"/>
    <property type="match status" value="1"/>
</dbReference>
<keyword evidence="2" id="KW-0012">Acyltransferase</keyword>
<evidence type="ECO:0000313" key="4">
    <source>
        <dbReference type="EMBL" id="NYJ79021.1"/>
    </source>
</evidence>
<dbReference type="PANTHER" id="PTHR43877:SF2">
    <property type="entry name" value="AMINOALKYLPHOSPHONATE N-ACETYLTRANSFERASE-RELATED"/>
    <property type="match status" value="1"/>
</dbReference>
<dbReference type="InterPro" id="IPR050832">
    <property type="entry name" value="Bact_Acetyltransf"/>
</dbReference>
<protein>
    <recommendedName>
        <fullName evidence="3">N-acetyltransferase domain-containing protein</fullName>
    </recommendedName>
</protein>
<keyword evidence="1" id="KW-0808">Transferase</keyword>
<dbReference type="AlphaFoldDB" id="A0A7Z0GPQ6"/>